<dbReference type="Proteomes" id="UP000009342">
    <property type="component" value="Unassembled WGS sequence"/>
</dbReference>
<evidence type="ECO:0000313" key="4">
    <source>
        <dbReference type="Proteomes" id="UP000009342"/>
    </source>
</evidence>
<name>A0ABP1WAQ5_9ENTR</name>
<feature type="region of interest" description="Disordered" evidence="1">
    <location>
        <begin position="70"/>
        <end position="91"/>
    </location>
</feature>
<dbReference type="InterPro" id="IPR010595">
    <property type="entry name" value="DUF1161"/>
</dbReference>
<keyword evidence="4" id="KW-1185">Reference proteome</keyword>
<proteinExistence type="predicted"/>
<accession>A0ABP1WAQ5</accession>
<feature type="signal peptide" evidence="2">
    <location>
        <begin position="1"/>
        <end position="20"/>
    </location>
</feature>
<evidence type="ECO:0000256" key="1">
    <source>
        <dbReference type="SAM" id="MobiDB-lite"/>
    </source>
</evidence>
<sequence length="126" mass="13964">MKKRYWAGALLLAATLPVSAAQNSCERVKADIEQRIINNGVPENGFTLTIVPNDQADQPDAQVVGHCANDTQKNSLHPHPERQRLRRSHLPGRGERTAIIIGNNHQGLRPLFLFPRAFAATSLDPR</sequence>
<dbReference type="Pfam" id="PF06649">
    <property type="entry name" value="DUF1161"/>
    <property type="match status" value="1"/>
</dbReference>
<organism evidence="3 4">
    <name type="scientific">Cronobacter dublinensis 1210</name>
    <dbReference type="NCBI Taxonomy" id="1208656"/>
    <lineage>
        <taxon>Bacteria</taxon>
        <taxon>Pseudomonadati</taxon>
        <taxon>Pseudomonadota</taxon>
        <taxon>Gammaproteobacteria</taxon>
        <taxon>Enterobacterales</taxon>
        <taxon>Enterobacteriaceae</taxon>
        <taxon>Cronobacter</taxon>
    </lineage>
</organism>
<keyword evidence="2" id="KW-0732">Signal</keyword>
<dbReference type="EMBL" id="CAKZ01000135">
    <property type="protein sequence ID" value="CCJ82201.1"/>
    <property type="molecule type" value="Genomic_DNA"/>
</dbReference>
<protein>
    <recommendedName>
        <fullName evidence="5">DUF1161 domain-containing protein</fullName>
    </recommendedName>
</protein>
<comment type="caution">
    <text evidence="3">The sequence shown here is derived from an EMBL/GenBank/DDBJ whole genome shotgun (WGS) entry which is preliminary data.</text>
</comment>
<feature type="chain" id="PRO_5046805979" description="DUF1161 domain-containing protein" evidence="2">
    <location>
        <begin position="21"/>
        <end position="126"/>
    </location>
</feature>
<reference evidence="4" key="1">
    <citation type="journal article" date="2012" name="PLoS ONE">
        <title>Comparative analysis of genome sequences covering the seven cronobacter species.</title>
        <authorList>
            <person name="Joseph S."/>
            <person name="Desai P."/>
            <person name="Ji Y."/>
            <person name="Cummings C.A."/>
            <person name="Shih R."/>
            <person name="Degoricija L."/>
            <person name="Rico A."/>
            <person name="Brzoska P."/>
            <person name="Hamby S.E."/>
            <person name="Masood N."/>
            <person name="Hariri S."/>
            <person name="Sonbol H."/>
            <person name="Chuzhanova N."/>
            <person name="McClelland M."/>
            <person name="Furtado M.R."/>
            <person name="Forsythe S.J."/>
        </authorList>
    </citation>
    <scope>NUCLEOTIDE SEQUENCE [LARGE SCALE GENOMIC DNA]</scope>
    <source>
        <strain evidence="4">1210</strain>
    </source>
</reference>
<evidence type="ECO:0008006" key="5">
    <source>
        <dbReference type="Google" id="ProtNLM"/>
    </source>
</evidence>
<gene>
    <name evidence="3" type="ORF">BN134_2960</name>
</gene>
<evidence type="ECO:0000313" key="3">
    <source>
        <dbReference type="EMBL" id="CCJ82201.1"/>
    </source>
</evidence>
<evidence type="ECO:0000256" key="2">
    <source>
        <dbReference type="SAM" id="SignalP"/>
    </source>
</evidence>